<dbReference type="SUPFAM" id="SSF56601">
    <property type="entry name" value="beta-lactamase/transpeptidase-like"/>
    <property type="match status" value="1"/>
</dbReference>
<dbReference type="PANTHER" id="PTHR43283">
    <property type="entry name" value="BETA-LACTAMASE-RELATED"/>
    <property type="match status" value="1"/>
</dbReference>
<proteinExistence type="predicted"/>
<dbReference type="InterPro" id="IPR001466">
    <property type="entry name" value="Beta-lactam-related"/>
</dbReference>
<evidence type="ECO:0000256" key="1">
    <source>
        <dbReference type="SAM" id="SignalP"/>
    </source>
</evidence>
<dbReference type="RefSeq" id="WP_106145922.1">
    <property type="nucleotide sequence ID" value="NZ_PVYX01000002.1"/>
</dbReference>
<sequence>MKKVTIFAFTLIGVLSLQAQTFPNKEWSYQQDPDLDGWNTNKSKKFHRYLTDSTYITGFLVIHKGKIVFEYGDTYENSYIASCRKSVLALLMGKYVDDGKIDLNKNLDELGMEDVNTLLPVEKKATIKDLISSRSGIYIKGSNKGDYSEYSPKRGTKEPGKFWLYNNWDFNVSGAIFEQETGKNIYDEVQSQLAETLEMEHWNRQLQKKYGDERVSKFPAYHMWFSTRDMARIGLLMLRDGKWKSKQVISESWIKEVLKERTSYQEINHNVPIHENLDTDFAYGYMWWLWKNVEDKRLENGYSALGALGQSITVFPKIDVVIAFKTKSTYGRFNSLQAQVGVLKKAVRIYERTN</sequence>
<evidence type="ECO:0000259" key="2">
    <source>
        <dbReference type="Pfam" id="PF00144"/>
    </source>
</evidence>
<dbReference type="EMBL" id="PVYX01000002">
    <property type="protein sequence ID" value="PRX54627.1"/>
    <property type="molecule type" value="Genomic_DNA"/>
</dbReference>
<keyword evidence="4" id="KW-1185">Reference proteome</keyword>
<dbReference type="InterPro" id="IPR050789">
    <property type="entry name" value="Diverse_Enzym_Activities"/>
</dbReference>
<dbReference type="Gene3D" id="3.40.710.10">
    <property type="entry name" value="DD-peptidase/beta-lactamase superfamily"/>
    <property type="match status" value="1"/>
</dbReference>
<dbReference type="AlphaFoldDB" id="A0A2T0MAT6"/>
<reference evidence="3 4" key="1">
    <citation type="submission" date="2018-03" db="EMBL/GenBank/DDBJ databases">
        <title>Genomic Encyclopedia of Archaeal and Bacterial Type Strains, Phase II (KMG-II): from individual species to whole genera.</title>
        <authorList>
            <person name="Goeker M."/>
        </authorList>
    </citation>
    <scope>NUCLEOTIDE SEQUENCE [LARGE SCALE GENOMIC DNA]</scope>
    <source>
        <strain evidence="3 4">DSM 25027</strain>
    </source>
</reference>
<protein>
    <submittedName>
        <fullName evidence="3">CubicO group peptidase (Beta-lactamase class C family)</fullName>
    </submittedName>
</protein>
<dbReference type="Proteomes" id="UP000237640">
    <property type="component" value="Unassembled WGS sequence"/>
</dbReference>
<accession>A0A2T0MAT6</accession>
<evidence type="ECO:0000313" key="3">
    <source>
        <dbReference type="EMBL" id="PRX54627.1"/>
    </source>
</evidence>
<dbReference type="OrthoDB" id="9773047at2"/>
<dbReference type="Pfam" id="PF00144">
    <property type="entry name" value="Beta-lactamase"/>
    <property type="match status" value="1"/>
</dbReference>
<evidence type="ECO:0000313" key="4">
    <source>
        <dbReference type="Proteomes" id="UP000237640"/>
    </source>
</evidence>
<feature type="domain" description="Beta-lactamase-related" evidence="2">
    <location>
        <begin position="60"/>
        <end position="331"/>
    </location>
</feature>
<comment type="caution">
    <text evidence="3">The sequence shown here is derived from an EMBL/GenBank/DDBJ whole genome shotgun (WGS) entry which is preliminary data.</text>
</comment>
<organism evidence="3 4">
    <name type="scientific">Flagellimonas meridianipacifica</name>
    <dbReference type="NCBI Taxonomy" id="1080225"/>
    <lineage>
        <taxon>Bacteria</taxon>
        <taxon>Pseudomonadati</taxon>
        <taxon>Bacteroidota</taxon>
        <taxon>Flavobacteriia</taxon>
        <taxon>Flavobacteriales</taxon>
        <taxon>Flavobacteriaceae</taxon>
        <taxon>Flagellimonas</taxon>
    </lineage>
</organism>
<dbReference type="PANTHER" id="PTHR43283:SF7">
    <property type="entry name" value="BETA-LACTAMASE-RELATED DOMAIN-CONTAINING PROTEIN"/>
    <property type="match status" value="1"/>
</dbReference>
<dbReference type="InterPro" id="IPR012338">
    <property type="entry name" value="Beta-lactam/transpept-like"/>
</dbReference>
<keyword evidence="1" id="KW-0732">Signal</keyword>
<feature type="chain" id="PRO_5015499709" evidence="1">
    <location>
        <begin position="20"/>
        <end position="354"/>
    </location>
</feature>
<gene>
    <name evidence="3" type="ORF">CLV81_3029</name>
</gene>
<name>A0A2T0MAT6_9FLAO</name>
<feature type="signal peptide" evidence="1">
    <location>
        <begin position="1"/>
        <end position="19"/>
    </location>
</feature>